<reference evidence="4" key="1">
    <citation type="submission" date="2020-10" db="EMBL/GenBank/DDBJ databases">
        <authorList>
            <person name="Gilroy R."/>
        </authorList>
    </citation>
    <scope>NUCLEOTIDE SEQUENCE</scope>
    <source>
        <strain evidence="4">ChiBcec7-5410</strain>
    </source>
</reference>
<dbReference type="SMART" id="SM00271">
    <property type="entry name" value="DnaJ"/>
    <property type="match status" value="1"/>
</dbReference>
<dbReference type="SUPFAM" id="SSF46565">
    <property type="entry name" value="Chaperone J-domain"/>
    <property type="match status" value="1"/>
</dbReference>
<dbReference type="PANTHER" id="PTHR24074">
    <property type="entry name" value="CO-CHAPERONE PROTEIN DJLA"/>
    <property type="match status" value="1"/>
</dbReference>
<feature type="region of interest" description="Disordered" evidence="2">
    <location>
        <begin position="66"/>
        <end position="85"/>
    </location>
</feature>
<feature type="domain" description="J" evidence="3">
    <location>
        <begin position="5"/>
        <end position="65"/>
    </location>
</feature>
<sequence length="241" mass="26370">MPEKDPYQVLGVSRDATEEQVKAAYRELAKKYHPDNYADSPLADVANEKMQEVNAAYDTVLKDIKNRGSSSSSQQSGGYQGGYQGNYQGGYRQQNTGYGYGGGYGQGYGYNQAYGAFSDVRRMIQQNRLVEAEELLDGTPSGRRDGEWHFLKGTICYQRGWLDDARNHFSAACQMNPTNPEYRAALNRMAWQSHGGYGAPGTGYRQTGAPGNGMDACNCCGNLLVADCCCECMGGDLIPCC</sequence>
<protein>
    <submittedName>
        <fullName evidence="4">J domain-containing protein</fullName>
    </submittedName>
</protein>
<dbReference type="Gene3D" id="1.10.287.110">
    <property type="entry name" value="DnaJ domain"/>
    <property type="match status" value="1"/>
</dbReference>
<evidence type="ECO:0000313" key="5">
    <source>
        <dbReference type="Proteomes" id="UP000824160"/>
    </source>
</evidence>
<gene>
    <name evidence="4" type="ORF">IAC43_09450</name>
</gene>
<dbReference type="PRINTS" id="PR00625">
    <property type="entry name" value="JDOMAIN"/>
</dbReference>
<accession>A0A9D1H9V5</accession>
<evidence type="ECO:0000259" key="3">
    <source>
        <dbReference type="PROSITE" id="PS50076"/>
    </source>
</evidence>
<name>A0A9D1H9V5_9FIRM</name>
<feature type="compositionally biased region" description="Low complexity" evidence="2">
    <location>
        <begin position="68"/>
        <end position="77"/>
    </location>
</feature>
<organism evidence="4 5">
    <name type="scientific">Candidatus Faecivivens stercoripullorum</name>
    <dbReference type="NCBI Taxonomy" id="2840805"/>
    <lineage>
        <taxon>Bacteria</taxon>
        <taxon>Bacillati</taxon>
        <taxon>Bacillota</taxon>
        <taxon>Clostridia</taxon>
        <taxon>Eubacteriales</taxon>
        <taxon>Oscillospiraceae</taxon>
        <taxon>Oscillospiraceae incertae sedis</taxon>
        <taxon>Candidatus Faecivivens</taxon>
    </lineage>
</organism>
<dbReference type="AlphaFoldDB" id="A0A9D1H9V5"/>
<dbReference type="EMBL" id="DVLW01000260">
    <property type="protein sequence ID" value="HIT95399.1"/>
    <property type="molecule type" value="Genomic_DNA"/>
</dbReference>
<reference evidence="4" key="2">
    <citation type="journal article" date="2021" name="PeerJ">
        <title>Extensive microbial diversity within the chicken gut microbiome revealed by metagenomics and culture.</title>
        <authorList>
            <person name="Gilroy R."/>
            <person name="Ravi A."/>
            <person name="Getino M."/>
            <person name="Pursley I."/>
            <person name="Horton D.L."/>
            <person name="Alikhan N.F."/>
            <person name="Baker D."/>
            <person name="Gharbi K."/>
            <person name="Hall N."/>
            <person name="Watson M."/>
            <person name="Adriaenssens E.M."/>
            <person name="Foster-Nyarko E."/>
            <person name="Jarju S."/>
            <person name="Secka A."/>
            <person name="Antonio M."/>
            <person name="Oren A."/>
            <person name="Chaudhuri R.R."/>
            <person name="La Ragione R."/>
            <person name="Hildebrand F."/>
            <person name="Pallen M.J."/>
        </authorList>
    </citation>
    <scope>NUCLEOTIDE SEQUENCE</scope>
    <source>
        <strain evidence="4">ChiBcec7-5410</strain>
    </source>
</reference>
<dbReference type="InterPro" id="IPR011990">
    <property type="entry name" value="TPR-like_helical_dom_sf"/>
</dbReference>
<dbReference type="Proteomes" id="UP000824160">
    <property type="component" value="Unassembled WGS sequence"/>
</dbReference>
<evidence type="ECO:0000256" key="2">
    <source>
        <dbReference type="SAM" id="MobiDB-lite"/>
    </source>
</evidence>
<evidence type="ECO:0000313" key="4">
    <source>
        <dbReference type="EMBL" id="HIT95399.1"/>
    </source>
</evidence>
<dbReference type="SUPFAM" id="SSF48452">
    <property type="entry name" value="TPR-like"/>
    <property type="match status" value="1"/>
</dbReference>
<dbReference type="InterPro" id="IPR050817">
    <property type="entry name" value="DjlA_DnaK_co-chaperone"/>
</dbReference>
<keyword evidence="1" id="KW-0235">DNA replication</keyword>
<dbReference type="CDD" id="cd06257">
    <property type="entry name" value="DnaJ"/>
    <property type="match status" value="1"/>
</dbReference>
<dbReference type="Pfam" id="PF00226">
    <property type="entry name" value="DnaJ"/>
    <property type="match status" value="1"/>
</dbReference>
<dbReference type="InterPro" id="IPR001623">
    <property type="entry name" value="DnaJ_domain"/>
</dbReference>
<proteinExistence type="predicted"/>
<comment type="caution">
    <text evidence="4">The sequence shown here is derived from an EMBL/GenBank/DDBJ whole genome shotgun (WGS) entry which is preliminary data.</text>
</comment>
<dbReference type="GO" id="GO:0006260">
    <property type="term" value="P:DNA replication"/>
    <property type="evidence" value="ECO:0007669"/>
    <property type="project" value="UniProtKB-KW"/>
</dbReference>
<dbReference type="Gene3D" id="1.25.40.10">
    <property type="entry name" value="Tetratricopeptide repeat domain"/>
    <property type="match status" value="1"/>
</dbReference>
<dbReference type="PROSITE" id="PS50076">
    <property type="entry name" value="DNAJ_2"/>
    <property type="match status" value="1"/>
</dbReference>
<dbReference type="InterPro" id="IPR036869">
    <property type="entry name" value="J_dom_sf"/>
</dbReference>
<evidence type="ECO:0000256" key="1">
    <source>
        <dbReference type="ARBA" id="ARBA00022705"/>
    </source>
</evidence>